<accession>A0ABN8YCF6</accession>
<feature type="region of interest" description="Disordered" evidence="1">
    <location>
        <begin position="94"/>
        <end position="118"/>
    </location>
</feature>
<keyword evidence="3" id="KW-1185">Reference proteome</keyword>
<protein>
    <submittedName>
        <fullName evidence="2">Uncharacterized protein</fullName>
    </submittedName>
</protein>
<gene>
    <name evidence="2" type="ORF">MRATA1EN1_LOCUS8219</name>
</gene>
<organism evidence="2 3">
    <name type="scientific">Rangifer tarandus platyrhynchus</name>
    <name type="common">Svalbard reindeer</name>
    <dbReference type="NCBI Taxonomy" id="3082113"/>
    <lineage>
        <taxon>Eukaryota</taxon>
        <taxon>Metazoa</taxon>
        <taxon>Chordata</taxon>
        <taxon>Craniata</taxon>
        <taxon>Vertebrata</taxon>
        <taxon>Euteleostomi</taxon>
        <taxon>Mammalia</taxon>
        <taxon>Eutheria</taxon>
        <taxon>Laurasiatheria</taxon>
        <taxon>Artiodactyla</taxon>
        <taxon>Ruminantia</taxon>
        <taxon>Pecora</taxon>
        <taxon>Cervidae</taxon>
        <taxon>Odocoileinae</taxon>
        <taxon>Rangifer</taxon>
    </lineage>
</organism>
<name>A0ABN8YCF6_RANTA</name>
<evidence type="ECO:0000256" key="1">
    <source>
        <dbReference type="SAM" id="MobiDB-lite"/>
    </source>
</evidence>
<dbReference type="Proteomes" id="UP001176941">
    <property type="component" value="Chromosome 19"/>
</dbReference>
<proteinExistence type="predicted"/>
<sequence length="153" mass="16322">MLNRWPVRRRDGGRVWRVCVSRPQVPKAAVPGMCRSVLGSPGKHVCASLRSAPGPPRTLNLGRTLFLTLETSSLVPPCAPALAVFRSSPWLSPAGHGGNTPIQMDDSAPESSRRLGSRDIPVSPALRLESGVWEAPSVVVRVGQPATHALAPR</sequence>
<evidence type="ECO:0000313" key="3">
    <source>
        <dbReference type="Proteomes" id="UP001176941"/>
    </source>
</evidence>
<reference evidence="2" key="1">
    <citation type="submission" date="2023-04" db="EMBL/GenBank/DDBJ databases">
        <authorList>
            <consortium name="ELIXIR-Norway"/>
        </authorList>
    </citation>
    <scope>NUCLEOTIDE SEQUENCE [LARGE SCALE GENOMIC DNA]</scope>
</reference>
<evidence type="ECO:0000313" key="2">
    <source>
        <dbReference type="EMBL" id="CAI9159257.1"/>
    </source>
</evidence>
<dbReference type="EMBL" id="OX459955">
    <property type="protein sequence ID" value="CAI9159257.1"/>
    <property type="molecule type" value="Genomic_DNA"/>
</dbReference>